<feature type="transmembrane region" description="Helical" evidence="1">
    <location>
        <begin position="56"/>
        <end position="77"/>
    </location>
</feature>
<evidence type="ECO:0000256" key="1">
    <source>
        <dbReference type="SAM" id="Phobius"/>
    </source>
</evidence>
<organism evidence="2 3">
    <name type="scientific">Flavilitoribacter nigricans (strain ATCC 23147 / DSM 23189 / NBRC 102662 / NCIMB 1420 / SS-2)</name>
    <name type="common">Lewinella nigricans</name>
    <dbReference type="NCBI Taxonomy" id="1122177"/>
    <lineage>
        <taxon>Bacteria</taxon>
        <taxon>Pseudomonadati</taxon>
        <taxon>Bacteroidota</taxon>
        <taxon>Saprospiria</taxon>
        <taxon>Saprospirales</taxon>
        <taxon>Lewinellaceae</taxon>
        <taxon>Flavilitoribacter</taxon>
    </lineage>
</organism>
<comment type="caution">
    <text evidence="2">The sequence shown here is derived from an EMBL/GenBank/DDBJ whole genome shotgun (WGS) entry which is preliminary data.</text>
</comment>
<reference evidence="2 3" key="1">
    <citation type="submission" date="2017-10" db="EMBL/GenBank/DDBJ databases">
        <title>The draft genome sequence of Lewinella nigricans NBRC 102662.</title>
        <authorList>
            <person name="Wang K."/>
        </authorList>
    </citation>
    <scope>NUCLEOTIDE SEQUENCE [LARGE SCALE GENOMIC DNA]</scope>
    <source>
        <strain evidence="2 3">NBRC 102662</strain>
    </source>
</reference>
<accession>A0A2D0NIU1</accession>
<feature type="transmembrane region" description="Helical" evidence="1">
    <location>
        <begin position="6"/>
        <end position="23"/>
    </location>
</feature>
<keyword evidence="1" id="KW-0472">Membrane</keyword>
<dbReference type="EMBL" id="PDUD01000002">
    <property type="protein sequence ID" value="PHN08310.1"/>
    <property type="molecule type" value="Genomic_DNA"/>
</dbReference>
<sequence length="81" mass="9706">MPYHLINPLMDLFPVLLISVLLYRMRYLRAEIDAKEEALEKNYSSKLAREITFMRAFRVIMTIFMVCALIYSLFSFIRYNS</sequence>
<dbReference type="AlphaFoldDB" id="A0A2D0NIU1"/>
<dbReference type="Proteomes" id="UP000223913">
    <property type="component" value="Unassembled WGS sequence"/>
</dbReference>
<evidence type="ECO:0000313" key="2">
    <source>
        <dbReference type="EMBL" id="PHN08310.1"/>
    </source>
</evidence>
<evidence type="ECO:0000313" key="3">
    <source>
        <dbReference type="Proteomes" id="UP000223913"/>
    </source>
</evidence>
<dbReference type="RefSeq" id="WP_099148512.1">
    <property type="nucleotide sequence ID" value="NZ_PDUD01000002.1"/>
</dbReference>
<gene>
    <name evidence="2" type="ORF">CRP01_03020</name>
</gene>
<keyword evidence="1" id="KW-1133">Transmembrane helix</keyword>
<proteinExistence type="predicted"/>
<name>A0A2D0NIU1_FLAN2</name>
<keyword evidence="1" id="KW-0812">Transmembrane</keyword>
<protein>
    <submittedName>
        <fullName evidence="2">Uncharacterized protein</fullName>
    </submittedName>
</protein>
<keyword evidence="3" id="KW-1185">Reference proteome</keyword>